<keyword evidence="4" id="KW-0121">Carboxypeptidase</keyword>
<comment type="caution">
    <text evidence="4">The sequence shown here is derived from an EMBL/GenBank/DDBJ whole genome shotgun (WGS) entry which is preliminary data.</text>
</comment>
<keyword evidence="5" id="KW-1185">Reference proteome</keyword>
<accession>A0ABV0J6E5</accession>
<comment type="similarity">
    <text evidence="1">Belongs to the peptidase S13 family.</text>
</comment>
<dbReference type="PRINTS" id="PR00922">
    <property type="entry name" value="DADACBPTASE3"/>
</dbReference>
<organism evidence="4 5">
    <name type="scientific">Trichocoleus desertorum GB2-A4</name>
    <dbReference type="NCBI Taxonomy" id="2933944"/>
    <lineage>
        <taxon>Bacteria</taxon>
        <taxon>Bacillati</taxon>
        <taxon>Cyanobacteriota</taxon>
        <taxon>Cyanophyceae</taxon>
        <taxon>Leptolyngbyales</taxon>
        <taxon>Trichocoleusaceae</taxon>
        <taxon>Trichocoleus</taxon>
    </lineage>
</organism>
<name>A0ABV0J6E5_9CYAN</name>
<evidence type="ECO:0000256" key="3">
    <source>
        <dbReference type="SAM" id="MobiDB-lite"/>
    </source>
</evidence>
<dbReference type="GO" id="GO:0009002">
    <property type="term" value="F:serine-type D-Ala-D-Ala carboxypeptidase activity"/>
    <property type="evidence" value="ECO:0007669"/>
    <property type="project" value="UniProtKB-EC"/>
</dbReference>
<keyword evidence="4" id="KW-0645">Protease</keyword>
<dbReference type="SUPFAM" id="SSF56601">
    <property type="entry name" value="beta-lactamase/transpeptidase-like"/>
    <property type="match status" value="1"/>
</dbReference>
<proteinExistence type="inferred from homology"/>
<reference evidence="4 5" key="1">
    <citation type="submission" date="2022-04" db="EMBL/GenBank/DDBJ databases">
        <title>Positive selection, recombination, and allopatry shape intraspecific diversity of widespread and dominant cyanobacteria.</title>
        <authorList>
            <person name="Wei J."/>
            <person name="Shu W."/>
            <person name="Hu C."/>
        </authorList>
    </citation>
    <scope>NUCLEOTIDE SEQUENCE [LARGE SCALE GENOMIC DNA]</scope>
    <source>
        <strain evidence="4 5">GB2-A4</strain>
    </source>
</reference>
<evidence type="ECO:0000256" key="1">
    <source>
        <dbReference type="ARBA" id="ARBA00006096"/>
    </source>
</evidence>
<keyword evidence="2 4" id="KW-0378">Hydrolase</keyword>
<gene>
    <name evidence="4" type="ORF">NC998_09605</name>
</gene>
<protein>
    <submittedName>
        <fullName evidence="4">D-alanyl-D-alanine carboxypeptidase</fullName>
        <ecNumber evidence="4">3.4.16.4</ecNumber>
    </submittedName>
</protein>
<evidence type="ECO:0000256" key="2">
    <source>
        <dbReference type="ARBA" id="ARBA00022801"/>
    </source>
</evidence>
<feature type="compositionally biased region" description="Low complexity" evidence="3">
    <location>
        <begin position="425"/>
        <end position="435"/>
    </location>
</feature>
<evidence type="ECO:0000313" key="5">
    <source>
        <dbReference type="Proteomes" id="UP001464891"/>
    </source>
</evidence>
<dbReference type="EMBL" id="JAMPKM010000004">
    <property type="protein sequence ID" value="MEP0817352.1"/>
    <property type="molecule type" value="Genomic_DNA"/>
</dbReference>
<feature type="region of interest" description="Disordered" evidence="3">
    <location>
        <begin position="412"/>
        <end position="455"/>
    </location>
</feature>
<dbReference type="Proteomes" id="UP001464891">
    <property type="component" value="Unassembled WGS sequence"/>
</dbReference>
<dbReference type="RefSeq" id="WP_190438326.1">
    <property type="nucleotide sequence ID" value="NZ_JAMPKM010000004.1"/>
</dbReference>
<dbReference type="InterPro" id="IPR012338">
    <property type="entry name" value="Beta-lactam/transpept-like"/>
</dbReference>
<dbReference type="Pfam" id="PF02113">
    <property type="entry name" value="Peptidase_S13"/>
    <property type="match status" value="2"/>
</dbReference>
<sequence length="475" mass="50419">MLELVSSGLVSLWFKMAHVPQPINPDSLLASWNTPGLVFSAQPDPAGEATVKQYLQGLSATGLTETTQGVWVQVGYNLLANHQGTQPLPAASLTKVATSLAALETWGPAHQFDTLIGATGPIQNGVLQGDLVIQGNNDPFFVWEEAIALGNTLNRMGIRQVTGSLVITGNFAMNYETDPLLAGTLLKQGLNAQLWSEEAKAQHLNLPKGTPQPQVAIAGDVKVATLPIPKQIALLRHQSLPLAQILKQMNIYSNNPMAEMLAASVGGAPVVAAQAAKAAGVPQAEIQLINGSGLGPENQISPRAVCAMFMAIENYLKPQQMSVADLFPVSGRDGGTLEDRNIPVASVVKTGTLWDVSTLAGALPTRDRGLIWFAILNRGEDLDGLRNRQDQLLQNLLEQWGADQSVVAEIAPNSAPSSNTPLNFSAPASSSEPAATQLMGTTTAPSNPKAASPTLHQKFQLGDDRRNQILFKVQV</sequence>
<evidence type="ECO:0000313" key="4">
    <source>
        <dbReference type="EMBL" id="MEP0817352.1"/>
    </source>
</evidence>
<dbReference type="InterPro" id="IPR000667">
    <property type="entry name" value="Peptidase_S13"/>
</dbReference>
<dbReference type="Gene3D" id="3.40.710.10">
    <property type="entry name" value="DD-peptidase/beta-lactamase superfamily"/>
    <property type="match status" value="1"/>
</dbReference>
<dbReference type="EC" id="3.4.16.4" evidence="4"/>
<dbReference type="PANTHER" id="PTHR30023">
    <property type="entry name" value="D-ALANYL-D-ALANINE CARBOXYPEPTIDASE"/>
    <property type="match status" value="1"/>
</dbReference>
<dbReference type="PANTHER" id="PTHR30023:SF0">
    <property type="entry name" value="PENICILLIN-SENSITIVE CARBOXYPEPTIDASE A"/>
    <property type="match status" value="1"/>
</dbReference>
<feature type="compositionally biased region" description="Polar residues" evidence="3">
    <location>
        <begin position="414"/>
        <end position="423"/>
    </location>
</feature>
<dbReference type="Gene3D" id="3.50.80.20">
    <property type="entry name" value="D-Ala-D-Ala carboxypeptidase C, peptidase S13"/>
    <property type="match status" value="1"/>
</dbReference>